<keyword evidence="4 7" id="KW-0812">Transmembrane</keyword>
<dbReference type="OrthoDB" id="2168659at2"/>
<gene>
    <name evidence="9" type="ORF">IV67_GL000317</name>
</gene>
<feature type="transmembrane region" description="Helical" evidence="8">
    <location>
        <begin position="59"/>
        <end position="81"/>
    </location>
</feature>
<dbReference type="Gene3D" id="1.10.3730.20">
    <property type="match status" value="1"/>
</dbReference>
<reference evidence="9 10" key="1">
    <citation type="journal article" date="2015" name="Genome Announc.">
        <title>Expanding the biotechnology potential of lactobacilli through comparative genomics of 213 strains and associated genera.</title>
        <authorList>
            <person name="Sun Z."/>
            <person name="Harris H.M."/>
            <person name="McCann A."/>
            <person name="Guo C."/>
            <person name="Argimon S."/>
            <person name="Zhang W."/>
            <person name="Yang X."/>
            <person name="Jeffery I.B."/>
            <person name="Cooney J.C."/>
            <person name="Kagawa T.F."/>
            <person name="Liu W."/>
            <person name="Song Y."/>
            <person name="Salvetti E."/>
            <person name="Wrobel A."/>
            <person name="Rasinkangas P."/>
            <person name="Parkhill J."/>
            <person name="Rea M.C."/>
            <person name="O'Sullivan O."/>
            <person name="Ritari J."/>
            <person name="Douillard F.P."/>
            <person name="Paul Ross R."/>
            <person name="Yang R."/>
            <person name="Briner A.E."/>
            <person name="Felis G.E."/>
            <person name="de Vos W.M."/>
            <person name="Barrangou R."/>
            <person name="Klaenhammer T.R."/>
            <person name="Caufield P.W."/>
            <person name="Cui Y."/>
            <person name="Zhang H."/>
            <person name="O'Toole P.W."/>
        </authorList>
    </citation>
    <scope>NUCLEOTIDE SEQUENCE [LARGE SCALE GENOMIC DNA]</scope>
    <source>
        <strain evidence="9 10">DSM 20014</strain>
    </source>
</reference>
<dbReference type="RefSeq" id="WP_057787522.1">
    <property type="nucleotide sequence ID" value="NZ_CBDALJ010000001.1"/>
</dbReference>
<evidence type="ECO:0000313" key="10">
    <source>
        <dbReference type="Proteomes" id="UP000051673"/>
    </source>
</evidence>
<dbReference type="InterPro" id="IPR037185">
    <property type="entry name" value="EmrE-like"/>
</dbReference>
<dbReference type="InterPro" id="IPR045324">
    <property type="entry name" value="Small_multidrug_res"/>
</dbReference>
<evidence type="ECO:0000256" key="2">
    <source>
        <dbReference type="ARBA" id="ARBA00022448"/>
    </source>
</evidence>
<keyword evidence="10" id="KW-1185">Reference proteome</keyword>
<keyword evidence="3" id="KW-1003">Cell membrane</keyword>
<comment type="caution">
    <text evidence="9">The sequence shown here is derived from an EMBL/GenBank/DDBJ whole genome shotgun (WGS) entry which is preliminary data.</text>
</comment>
<keyword evidence="6 8" id="KW-0472">Membrane</keyword>
<dbReference type="Pfam" id="PF00893">
    <property type="entry name" value="Multi_Drug_Res"/>
    <property type="match status" value="1"/>
</dbReference>
<keyword evidence="5 8" id="KW-1133">Transmembrane helix</keyword>
<evidence type="ECO:0000256" key="7">
    <source>
        <dbReference type="RuleBase" id="RU003942"/>
    </source>
</evidence>
<feature type="transmembrane region" description="Helical" evidence="8">
    <location>
        <begin position="35"/>
        <end position="52"/>
    </location>
</feature>
<evidence type="ECO:0000256" key="1">
    <source>
        <dbReference type="ARBA" id="ARBA00004651"/>
    </source>
</evidence>
<dbReference type="GO" id="GO:0005886">
    <property type="term" value="C:plasma membrane"/>
    <property type="evidence" value="ECO:0007669"/>
    <property type="project" value="UniProtKB-SubCell"/>
</dbReference>
<dbReference type="Proteomes" id="UP000051673">
    <property type="component" value="Unassembled WGS sequence"/>
</dbReference>
<evidence type="ECO:0000256" key="5">
    <source>
        <dbReference type="ARBA" id="ARBA00022989"/>
    </source>
</evidence>
<protein>
    <submittedName>
        <fullName evidence="9">Uncharacterized protein</fullName>
    </submittedName>
</protein>
<comment type="similarity">
    <text evidence="7">Belongs to the drug/metabolite transporter (DMT) superfamily. Small multidrug resistance (SMR) (TC 2.A.7.1) family.</text>
</comment>
<dbReference type="GO" id="GO:0022857">
    <property type="term" value="F:transmembrane transporter activity"/>
    <property type="evidence" value="ECO:0007669"/>
    <property type="project" value="InterPro"/>
</dbReference>
<dbReference type="PANTHER" id="PTHR30561:SF0">
    <property type="entry name" value="GUANIDINIUM EXPORTER"/>
    <property type="match status" value="1"/>
</dbReference>
<comment type="subcellular location">
    <subcellularLocation>
        <location evidence="1 7">Cell membrane</location>
        <topology evidence="1 7">Multi-pass membrane protein</topology>
    </subcellularLocation>
</comment>
<dbReference type="PANTHER" id="PTHR30561">
    <property type="entry name" value="SMR FAMILY PROTON-DEPENDENT DRUG EFFLUX TRANSPORTER SUGE"/>
    <property type="match status" value="1"/>
</dbReference>
<dbReference type="AlphaFoldDB" id="A0A0R2JHI8"/>
<evidence type="ECO:0000256" key="6">
    <source>
        <dbReference type="ARBA" id="ARBA00023136"/>
    </source>
</evidence>
<dbReference type="SUPFAM" id="SSF103481">
    <property type="entry name" value="Multidrug resistance efflux transporter EmrE"/>
    <property type="match status" value="1"/>
</dbReference>
<proteinExistence type="inferred from homology"/>
<evidence type="ECO:0000256" key="3">
    <source>
        <dbReference type="ARBA" id="ARBA00022475"/>
    </source>
</evidence>
<sequence length="111" mass="12002">MKLLTKNPWVTILIAIIFESGWVVGIKYAHTPLEWVLTIASLITSFGLYLLASRKLPVGTTYAVFVGLGSAATVLIGWLVFGDGLTGTQLIFLIILLTGVIGLKLIEEEKA</sequence>
<name>A0A0R2JHI8_9LACO</name>
<evidence type="ECO:0000256" key="4">
    <source>
        <dbReference type="ARBA" id="ARBA00022692"/>
    </source>
</evidence>
<organism evidence="9 10">
    <name type="scientific">Weissella minor</name>
    <dbReference type="NCBI Taxonomy" id="1620"/>
    <lineage>
        <taxon>Bacteria</taxon>
        <taxon>Bacillati</taxon>
        <taxon>Bacillota</taxon>
        <taxon>Bacilli</taxon>
        <taxon>Lactobacillales</taxon>
        <taxon>Lactobacillaceae</taxon>
        <taxon>Weissella</taxon>
    </lineage>
</organism>
<evidence type="ECO:0000256" key="8">
    <source>
        <dbReference type="SAM" id="Phobius"/>
    </source>
</evidence>
<feature type="transmembrane region" description="Helical" evidence="8">
    <location>
        <begin position="87"/>
        <end position="106"/>
    </location>
</feature>
<feature type="transmembrane region" description="Helical" evidence="8">
    <location>
        <begin position="9"/>
        <end position="29"/>
    </location>
</feature>
<dbReference type="STRING" id="1620.IV67_GL000317"/>
<accession>A0A0R2JHI8</accession>
<evidence type="ECO:0000313" key="9">
    <source>
        <dbReference type="EMBL" id="KRN76808.1"/>
    </source>
</evidence>
<dbReference type="PATRIC" id="fig|1620.3.peg.322"/>
<dbReference type="EMBL" id="JQCD01000024">
    <property type="protein sequence ID" value="KRN76808.1"/>
    <property type="molecule type" value="Genomic_DNA"/>
</dbReference>
<dbReference type="InterPro" id="IPR000390">
    <property type="entry name" value="Small_drug/metabolite_transptr"/>
</dbReference>
<keyword evidence="2" id="KW-0813">Transport</keyword>